<keyword evidence="1" id="KW-0812">Transmembrane</keyword>
<feature type="transmembrane region" description="Helical" evidence="1">
    <location>
        <begin position="12"/>
        <end position="28"/>
    </location>
</feature>
<proteinExistence type="predicted"/>
<dbReference type="Proteomes" id="UP000046176">
    <property type="component" value="Unassembled WGS sequence"/>
</dbReference>
<accession>A0A0T7FKV1</accession>
<dbReference type="RefSeq" id="WP_172745585.1">
    <property type="nucleotide sequence ID" value="NZ_CCRH01000007.1"/>
</dbReference>
<reference evidence="2 3" key="1">
    <citation type="submission" date="2014-08" db="EMBL/GenBank/DDBJ databases">
        <authorList>
            <person name="Chen Y.-H."/>
        </authorList>
    </citation>
    <scope>NUCLEOTIDE SEQUENCE [LARGE SCALE GENOMIC DNA]</scope>
</reference>
<dbReference type="AlphaFoldDB" id="A0A0T7FKV1"/>
<gene>
    <name evidence="2" type="ORF">NGAL_HAMBI1145_29390</name>
</gene>
<evidence type="ECO:0000256" key="1">
    <source>
        <dbReference type="SAM" id="Phobius"/>
    </source>
</evidence>
<evidence type="ECO:0000313" key="3">
    <source>
        <dbReference type="Proteomes" id="UP000046176"/>
    </source>
</evidence>
<sequence>MKTEIVTSRKKTILLLLGSLVFVAGGVFAPTVSYWADVFFAMCSIAFVAMLFRPYRLTLDNEGLTLSGGLRSPWKIAWRDVDRFFVSNPRLGVTIINFNYSANASKKPRGAAFARTLTGADAALPSQWPQSDAAIVDMLNEYREQALANEKV</sequence>
<keyword evidence="1" id="KW-0472">Membrane</keyword>
<evidence type="ECO:0000313" key="2">
    <source>
        <dbReference type="EMBL" id="CDZ35625.1"/>
    </source>
</evidence>
<organism evidence="2 3">
    <name type="scientific">Neorhizobium galegae bv. officinalis</name>
    <dbReference type="NCBI Taxonomy" id="323656"/>
    <lineage>
        <taxon>Bacteria</taxon>
        <taxon>Pseudomonadati</taxon>
        <taxon>Pseudomonadota</taxon>
        <taxon>Alphaproteobacteria</taxon>
        <taxon>Hyphomicrobiales</taxon>
        <taxon>Rhizobiaceae</taxon>
        <taxon>Rhizobium/Agrobacterium group</taxon>
        <taxon>Neorhizobium</taxon>
    </lineage>
</organism>
<protein>
    <recommendedName>
        <fullName evidence="4">PH domain-containing protein</fullName>
    </recommendedName>
</protein>
<name>A0A0T7FKV1_NEOGA</name>
<evidence type="ECO:0008006" key="4">
    <source>
        <dbReference type="Google" id="ProtNLM"/>
    </source>
</evidence>
<dbReference type="EMBL" id="CCRH01000007">
    <property type="protein sequence ID" value="CDZ35625.1"/>
    <property type="molecule type" value="Genomic_DNA"/>
</dbReference>
<keyword evidence="1" id="KW-1133">Transmembrane helix</keyword>